<name>A0A1H6FDM9_9GAMM</name>
<evidence type="ECO:0000313" key="3">
    <source>
        <dbReference type="EMBL" id="SEH08190.1"/>
    </source>
</evidence>
<gene>
    <name evidence="3" type="ORF">MBHS_04080</name>
</gene>
<sequence>MRQSKIHTLKILGLSLFFINAPIQAAPLNDTGITFGGNYPDTNNSDCSGVSIETQDCSQGRDAAAAQGTLTKIGGGNAGFDFTKLDSNGNDLAASASSWTCVRDNVTGLIWEVKQGLNETQGDQGLHNGDDLFNWYNTDPATNGGFEGYADNDGAICSGYQAGNATSYCNTQAFVARVNAVGLCGHRDWRLPNVDELLSIVDNDHTKPSIDTVYFPNTPSSGFWSSSPYANYSDYGNYSDYAWSVFFDDGYINYNYKSSTLRVRLVRGGQR</sequence>
<feature type="domain" description="Lcl C-terminal" evidence="2">
    <location>
        <begin position="101"/>
        <end position="267"/>
    </location>
</feature>
<organism evidence="3 4">
    <name type="scientific">Candidatus Venteria ishoeyi</name>
    <dbReference type="NCBI Taxonomy" id="1899563"/>
    <lineage>
        <taxon>Bacteria</taxon>
        <taxon>Pseudomonadati</taxon>
        <taxon>Pseudomonadota</taxon>
        <taxon>Gammaproteobacteria</taxon>
        <taxon>Thiotrichales</taxon>
        <taxon>Thiotrichaceae</taxon>
        <taxon>Venteria</taxon>
    </lineage>
</organism>
<evidence type="ECO:0000256" key="1">
    <source>
        <dbReference type="SAM" id="SignalP"/>
    </source>
</evidence>
<evidence type="ECO:0000313" key="4">
    <source>
        <dbReference type="Proteomes" id="UP000236724"/>
    </source>
</evidence>
<dbReference type="Proteomes" id="UP000236724">
    <property type="component" value="Unassembled WGS sequence"/>
</dbReference>
<keyword evidence="1" id="KW-0732">Signal</keyword>
<dbReference type="RefSeq" id="WP_103921763.1">
    <property type="nucleotide sequence ID" value="NZ_FMSV02000545.1"/>
</dbReference>
<evidence type="ECO:0000259" key="2">
    <source>
        <dbReference type="Pfam" id="PF07603"/>
    </source>
</evidence>
<protein>
    <recommendedName>
        <fullName evidence="2">Lcl C-terminal domain-containing protein</fullName>
    </recommendedName>
</protein>
<dbReference type="PANTHER" id="PTHR35812:SF1">
    <property type="entry name" value="LIPOPROTEIN"/>
    <property type="match status" value="1"/>
</dbReference>
<dbReference type="AlphaFoldDB" id="A0A1H6FDM9"/>
<dbReference type="InterPro" id="IPR011460">
    <property type="entry name" value="Lcl_C"/>
</dbReference>
<proteinExistence type="predicted"/>
<keyword evidence="4" id="KW-1185">Reference proteome</keyword>
<accession>A0A1H6FDM9</accession>
<dbReference type="OrthoDB" id="5622008at2"/>
<dbReference type="EMBL" id="FMSV02000545">
    <property type="protein sequence ID" value="SEH08190.1"/>
    <property type="molecule type" value="Genomic_DNA"/>
</dbReference>
<feature type="chain" id="PRO_5014692885" description="Lcl C-terminal domain-containing protein" evidence="1">
    <location>
        <begin position="26"/>
        <end position="271"/>
    </location>
</feature>
<dbReference type="PANTHER" id="PTHR35812">
    <property type="entry name" value="LIPOPROTEIN"/>
    <property type="match status" value="1"/>
</dbReference>
<reference evidence="3 4" key="1">
    <citation type="submission" date="2016-10" db="EMBL/GenBank/DDBJ databases">
        <authorList>
            <person name="de Groot N.N."/>
        </authorList>
    </citation>
    <scope>NUCLEOTIDE SEQUENCE [LARGE SCALE GENOMIC DNA]</scope>
    <source>
        <strain evidence="3">MBHS1</strain>
    </source>
</reference>
<dbReference type="Pfam" id="PF07603">
    <property type="entry name" value="Lcl_C"/>
    <property type="match status" value="1"/>
</dbReference>
<feature type="signal peptide" evidence="1">
    <location>
        <begin position="1"/>
        <end position="25"/>
    </location>
</feature>